<dbReference type="GeneID" id="28828194"/>
<dbReference type="PROSITE" id="PS00463">
    <property type="entry name" value="ZN2_CY6_FUNGAL_1"/>
    <property type="match status" value="1"/>
</dbReference>
<keyword evidence="5" id="KW-0804">Transcription</keyword>
<evidence type="ECO:0000313" key="9">
    <source>
        <dbReference type="Proteomes" id="UP000070700"/>
    </source>
</evidence>
<name>A0A194X880_MOLSC</name>
<evidence type="ECO:0000256" key="1">
    <source>
        <dbReference type="ARBA" id="ARBA00022723"/>
    </source>
</evidence>
<sequence length="481" mass="54939">MDIQEIREPEAQSLGTKKKRKSLAKVRTGCKTCKIRRVKCDETRPVCQRCLKWGGASICDGYEDLVPTRTFRAVDLKAAHRPLLPNPKPLCRSPNVQKFDSDEEYSFFQRFCVESTVQLSGSRYSELWNRVVLQGSEMEACVRHAVVAIGALDFHKLSHGGTDLQSIHREFTFREYGALTAVGMMNASPWSKKVSDEDRMGRKIAYEEYGKAIKCLRKAVMEKRSDIMTRLTSCLLFILFEVYHGNNESAAAQTHAGIKMMEEHSKQRSEWTPSLGTIRPPPIDREIVETFALLEIQATGWSDNNRPDMHLAKIYAGEAIEDIPYEFKTLKHAAFVLSTIMLRGAHLRFVRRTPPYIAPEEIVTALTTLEPVYTVGPEHAEFCNVLNRFQQWKAAFEPLFRRARTESGKHLKKGAITLKIHYLSSYLWTASGAPLPEMYYRRHTKELVLSPQEGQTGSHSNIQDLAQERRLVGRKFAWQNL</sequence>
<keyword evidence="6" id="KW-0539">Nucleus</keyword>
<keyword evidence="1" id="KW-0479">Metal-binding</keyword>
<dbReference type="SUPFAM" id="SSF57701">
    <property type="entry name" value="Zn2/Cys6 DNA-binding domain"/>
    <property type="match status" value="1"/>
</dbReference>
<dbReference type="GO" id="GO:0003677">
    <property type="term" value="F:DNA binding"/>
    <property type="evidence" value="ECO:0007669"/>
    <property type="project" value="UniProtKB-KW"/>
</dbReference>
<evidence type="ECO:0000259" key="7">
    <source>
        <dbReference type="PROSITE" id="PS50048"/>
    </source>
</evidence>
<dbReference type="PANTHER" id="PTHR36206">
    <property type="entry name" value="ASPERCRYPTIN BIOSYNTHESIS CLUSTER-SPECIFIC TRANSCRIPTION REGULATOR ATNN-RELATED"/>
    <property type="match status" value="1"/>
</dbReference>
<dbReference type="Gene3D" id="4.10.240.10">
    <property type="entry name" value="Zn(2)-C6 fungal-type DNA-binding domain"/>
    <property type="match status" value="1"/>
</dbReference>
<feature type="domain" description="Zn(2)-C6 fungal-type" evidence="7">
    <location>
        <begin position="29"/>
        <end position="59"/>
    </location>
</feature>
<dbReference type="InterPro" id="IPR052360">
    <property type="entry name" value="Transcr_Regulatory_Proteins"/>
</dbReference>
<evidence type="ECO:0000256" key="4">
    <source>
        <dbReference type="ARBA" id="ARBA00023125"/>
    </source>
</evidence>
<organism evidence="8 9">
    <name type="scientific">Mollisia scopiformis</name>
    <name type="common">Conifer needle endophyte fungus</name>
    <name type="synonym">Phialocephala scopiformis</name>
    <dbReference type="NCBI Taxonomy" id="149040"/>
    <lineage>
        <taxon>Eukaryota</taxon>
        <taxon>Fungi</taxon>
        <taxon>Dikarya</taxon>
        <taxon>Ascomycota</taxon>
        <taxon>Pezizomycotina</taxon>
        <taxon>Leotiomycetes</taxon>
        <taxon>Helotiales</taxon>
        <taxon>Mollisiaceae</taxon>
        <taxon>Mollisia</taxon>
    </lineage>
</organism>
<dbReference type="SMART" id="SM00066">
    <property type="entry name" value="GAL4"/>
    <property type="match status" value="1"/>
</dbReference>
<dbReference type="KEGG" id="psco:LY89DRAFT_719102"/>
<dbReference type="PANTHER" id="PTHR36206:SF4">
    <property type="entry name" value="HYPOTHETICAL CONSERVED PROTEIN (EUROFUNG)-RELATED"/>
    <property type="match status" value="1"/>
</dbReference>
<evidence type="ECO:0000256" key="5">
    <source>
        <dbReference type="ARBA" id="ARBA00023163"/>
    </source>
</evidence>
<dbReference type="InParanoid" id="A0A194X880"/>
<accession>A0A194X880</accession>
<protein>
    <recommendedName>
        <fullName evidence="7">Zn(2)-C6 fungal-type domain-containing protein</fullName>
    </recommendedName>
</protein>
<dbReference type="GO" id="GO:0008270">
    <property type="term" value="F:zinc ion binding"/>
    <property type="evidence" value="ECO:0007669"/>
    <property type="project" value="InterPro"/>
</dbReference>
<dbReference type="OrthoDB" id="3598904at2759"/>
<dbReference type="Pfam" id="PF00172">
    <property type="entry name" value="Zn_clus"/>
    <property type="match status" value="1"/>
</dbReference>
<dbReference type="RefSeq" id="XP_018070730.1">
    <property type="nucleotide sequence ID" value="XM_018218468.1"/>
</dbReference>
<keyword evidence="3" id="KW-0805">Transcription regulation</keyword>
<gene>
    <name evidence="8" type="ORF">LY89DRAFT_719102</name>
</gene>
<evidence type="ECO:0000256" key="2">
    <source>
        <dbReference type="ARBA" id="ARBA00022833"/>
    </source>
</evidence>
<dbReference type="EMBL" id="KQ947416">
    <property type="protein sequence ID" value="KUJ16375.1"/>
    <property type="molecule type" value="Genomic_DNA"/>
</dbReference>
<keyword evidence="4" id="KW-0238">DNA-binding</keyword>
<dbReference type="InterPro" id="IPR036864">
    <property type="entry name" value="Zn2-C6_fun-type_DNA-bd_sf"/>
</dbReference>
<evidence type="ECO:0000256" key="6">
    <source>
        <dbReference type="ARBA" id="ARBA00023242"/>
    </source>
</evidence>
<evidence type="ECO:0000313" key="8">
    <source>
        <dbReference type="EMBL" id="KUJ16375.1"/>
    </source>
</evidence>
<proteinExistence type="predicted"/>
<dbReference type="Proteomes" id="UP000070700">
    <property type="component" value="Unassembled WGS sequence"/>
</dbReference>
<keyword evidence="2" id="KW-0862">Zinc</keyword>
<reference evidence="8 9" key="1">
    <citation type="submission" date="2015-10" db="EMBL/GenBank/DDBJ databases">
        <title>Full genome of DAOMC 229536 Phialocephala scopiformis, a fungal endophyte of spruce producing the potent anti-insectan compound rugulosin.</title>
        <authorList>
            <consortium name="DOE Joint Genome Institute"/>
            <person name="Walker A.K."/>
            <person name="Frasz S.L."/>
            <person name="Seifert K.A."/>
            <person name="Miller J.D."/>
            <person name="Mondo S.J."/>
            <person name="Labutti K."/>
            <person name="Lipzen A."/>
            <person name="Dockter R."/>
            <person name="Kennedy M."/>
            <person name="Grigoriev I.V."/>
            <person name="Spatafora J.W."/>
        </authorList>
    </citation>
    <scope>NUCLEOTIDE SEQUENCE [LARGE SCALE GENOMIC DNA]</scope>
    <source>
        <strain evidence="8 9">CBS 120377</strain>
    </source>
</reference>
<keyword evidence="9" id="KW-1185">Reference proteome</keyword>
<dbReference type="PROSITE" id="PS50048">
    <property type="entry name" value="ZN2_CY6_FUNGAL_2"/>
    <property type="match status" value="1"/>
</dbReference>
<dbReference type="AlphaFoldDB" id="A0A194X880"/>
<dbReference type="GO" id="GO:0000981">
    <property type="term" value="F:DNA-binding transcription factor activity, RNA polymerase II-specific"/>
    <property type="evidence" value="ECO:0007669"/>
    <property type="project" value="InterPro"/>
</dbReference>
<evidence type="ECO:0000256" key="3">
    <source>
        <dbReference type="ARBA" id="ARBA00023015"/>
    </source>
</evidence>
<dbReference type="InterPro" id="IPR001138">
    <property type="entry name" value="Zn2Cys6_DnaBD"/>
</dbReference>
<dbReference type="CDD" id="cd00067">
    <property type="entry name" value="GAL4"/>
    <property type="match status" value="1"/>
</dbReference>